<dbReference type="Gene3D" id="3.30.70.1660">
    <property type="match status" value="1"/>
</dbReference>
<dbReference type="SUPFAM" id="SSF75620">
    <property type="entry name" value="Release factor"/>
    <property type="match status" value="1"/>
</dbReference>
<dbReference type="PANTHER" id="PTHR43116:SF3">
    <property type="entry name" value="CLASS I PEPTIDE CHAIN RELEASE FACTOR"/>
    <property type="match status" value="1"/>
</dbReference>
<feature type="domain" description="Peptide chain release factor" evidence="1">
    <location>
        <begin position="49"/>
        <end position="159"/>
    </location>
</feature>
<evidence type="ECO:0000259" key="1">
    <source>
        <dbReference type="SMART" id="SM00937"/>
    </source>
</evidence>
<organism evidence="2">
    <name type="scientific">marine metagenome</name>
    <dbReference type="NCBI Taxonomy" id="408172"/>
    <lineage>
        <taxon>unclassified sequences</taxon>
        <taxon>metagenomes</taxon>
        <taxon>ecological metagenomes</taxon>
    </lineage>
</organism>
<dbReference type="GO" id="GO:0006415">
    <property type="term" value="P:translational termination"/>
    <property type="evidence" value="ECO:0007669"/>
    <property type="project" value="InterPro"/>
</dbReference>
<dbReference type="Gene3D" id="3.30.160.20">
    <property type="match status" value="1"/>
</dbReference>
<dbReference type="SMART" id="SM00937">
    <property type="entry name" value="PCRF"/>
    <property type="match status" value="1"/>
</dbReference>
<dbReference type="Gene3D" id="1.20.58.410">
    <property type="entry name" value="Release factor"/>
    <property type="match status" value="1"/>
</dbReference>
<dbReference type="Pfam" id="PF03462">
    <property type="entry name" value="PCRF"/>
    <property type="match status" value="1"/>
</dbReference>
<dbReference type="EMBL" id="UINC01141860">
    <property type="protein sequence ID" value="SVD29849.1"/>
    <property type="molecule type" value="Genomic_DNA"/>
</dbReference>
<reference evidence="2" key="1">
    <citation type="submission" date="2018-05" db="EMBL/GenBank/DDBJ databases">
        <authorList>
            <person name="Lanie J.A."/>
            <person name="Ng W.-L."/>
            <person name="Kazmierczak K.M."/>
            <person name="Andrzejewski T.M."/>
            <person name="Davidsen T.M."/>
            <person name="Wayne K.J."/>
            <person name="Tettelin H."/>
            <person name="Glass J.I."/>
            <person name="Rusch D."/>
            <person name="Podicherti R."/>
            <person name="Tsui H.-C.T."/>
            <person name="Winkler M.E."/>
        </authorList>
    </citation>
    <scope>NUCLEOTIDE SEQUENCE</scope>
</reference>
<dbReference type="InterPro" id="IPR045853">
    <property type="entry name" value="Pep_chain_release_fac_I_sf"/>
</dbReference>
<dbReference type="AlphaFoldDB" id="A0A382U6B2"/>
<sequence length="204" mass="23109">MNARAEDPDLWKDKDAAQNVMQERNRLRTSIDSYEGLAREFSENVELIELAEFENDSDIVSEAEEALCALAQRARKLELETMLSGEADGNGCFVEIHAGAGGTESQDWAFMLRRLYLRWADSHDYKVEMVEESLGEEAGIKTGVVKISGLNAYGWLKTESGVHRLVRISPFDSNSRRHTSFASVWVYPMVDDSIEIQIEDKDLR</sequence>
<evidence type="ECO:0000313" key="2">
    <source>
        <dbReference type="EMBL" id="SVD29849.1"/>
    </source>
</evidence>
<gene>
    <name evidence="2" type="ORF">METZ01_LOCUS382703</name>
</gene>
<proteinExistence type="predicted"/>
<dbReference type="PANTHER" id="PTHR43116">
    <property type="entry name" value="PEPTIDE CHAIN RELEASE FACTOR 2"/>
    <property type="match status" value="1"/>
</dbReference>
<protein>
    <recommendedName>
        <fullName evidence="1">Peptide chain release factor domain-containing protein</fullName>
    </recommendedName>
</protein>
<name>A0A382U6B2_9ZZZZ</name>
<dbReference type="InterPro" id="IPR005139">
    <property type="entry name" value="PCRF"/>
</dbReference>
<feature type="non-terminal residue" evidence="2">
    <location>
        <position position="204"/>
    </location>
</feature>
<accession>A0A382U6B2</accession>